<gene>
    <name evidence="13" type="ORF">E2L03_00605</name>
</gene>
<evidence type="ECO:0000259" key="12">
    <source>
        <dbReference type="Pfam" id="PF13735"/>
    </source>
</evidence>
<comment type="caution">
    <text evidence="13">The sequence shown here is derived from an EMBL/GenBank/DDBJ whole genome shotgun (WGS) entry which is preliminary data.</text>
</comment>
<dbReference type="EC" id="2.7.7.72" evidence="13"/>
<dbReference type="Pfam" id="PF01743">
    <property type="entry name" value="PolyA_pol"/>
    <property type="match status" value="1"/>
</dbReference>
<dbReference type="GO" id="GO:0000166">
    <property type="term" value="F:nucleotide binding"/>
    <property type="evidence" value="ECO:0007669"/>
    <property type="project" value="UniProtKB-KW"/>
</dbReference>
<keyword evidence="7" id="KW-0460">Magnesium</keyword>
<name>A0A4Y7WP65_9BACI</name>
<keyword evidence="6" id="KW-0547">Nucleotide-binding</keyword>
<evidence type="ECO:0000313" key="13">
    <source>
        <dbReference type="EMBL" id="TES50466.1"/>
    </source>
</evidence>
<dbReference type="Gene3D" id="3.30.460.10">
    <property type="entry name" value="Beta Polymerase, domain 2"/>
    <property type="match status" value="1"/>
</dbReference>
<dbReference type="GO" id="GO:0046872">
    <property type="term" value="F:metal ion binding"/>
    <property type="evidence" value="ECO:0007669"/>
    <property type="project" value="UniProtKB-KW"/>
</dbReference>
<evidence type="ECO:0000256" key="1">
    <source>
        <dbReference type="ARBA" id="ARBA00001946"/>
    </source>
</evidence>
<comment type="similarity">
    <text evidence="9">Belongs to the tRNA nucleotidyltransferase/poly(A) polymerase family.</text>
</comment>
<keyword evidence="5" id="KW-0479">Metal-binding</keyword>
<dbReference type="SUPFAM" id="SSF81301">
    <property type="entry name" value="Nucleotidyltransferase"/>
    <property type="match status" value="1"/>
</dbReference>
<evidence type="ECO:0000259" key="11">
    <source>
        <dbReference type="Pfam" id="PF12627"/>
    </source>
</evidence>
<dbReference type="GO" id="GO:0004810">
    <property type="term" value="F:CCA tRNA nucleotidyltransferase activity"/>
    <property type="evidence" value="ECO:0007669"/>
    <property type="project" value="UniProtKB-EC"/>
</dbReference>
<dbReference type="EMBL" id="SNUX01000001">
    <property type="protein sequence ID" value="TES50466.1"/>
    <property type="molecule type" value="Genomic_DNA"/>
</dbReference>
<evidence type="ECO:0000256" key="7">
    <source>
        <dbReference type="ARBA" id="ARBA00022842"/>
    </source>
</evidence>
<dbReference type="InterPro" id="IPR002646">
    <property type="entry name" value="PolA_pol_head_dom"/>
</dbReference>
<dbReference type="Pfam" id="PF12627">
    <property type="entry name" value="PolyA_pol_RNAbd"/>
    <property type="match status" value="1"/>
</dbReference>
<evidence type="ECO:0000256" key="2">
    <source>
        <dbReference type="ARBA" id="ARBA00022679"/>
    </source>
</evidence>
<dbReference type="NCBIfam" id="NF009814">
    <property type="entry name" value="PRK13299.1"/>
    <property type="match status" value="1"/>
</dbReference>
<dbReference type="Proteomes" id="UP000298210">
    <property type="component" value="Unassembled WGS sequence"/>
</dbReference>
<dbReference type="AlphaFoldDB" id="A0A4Y7WP65"/>
<dbReference type="Gene3D" id="1.20.58.560">
    <property type="match status" value="1"/>
</dbReference>
<dbReference type="InterPro" id="IPR032828">
    <property type="entry name" value="PolyA_RNA-bd"/>
</dbReference>
<keyword evidence="2 9" id="KW-0808">Transferase</keyword>
<evidence type="ECO:0000259" key="10">
    <source>
        <dbReference type="Pfam" id="PF01743"/>
    </source>
</evidence>
<dbReference type="RefSeq" id="WP_134258422.1">
    <property type="nucleotide sequence ID" value="NZ_SNUX01000001.1"/>
</dbReference>
<dbReference type="InterPro" id="IPR043519">
    <property type="entry name" value="NT_sf"/>
</dbReference>
<evidence type="ECO:0000256" key="8">
    <source>
        <dbReference type="ARBA" id="ARBA00022884"/>
    </source>
</evidence>
<feature type="domain" description="Poly A polymerase head" evidence="10">
    <location>
        <begin position="23"/>
        <end position="127"/>
    </location>
</feature>
<dbReference type="SUPFAM" id="SSF81891">
    <property type="entry name" value="Poly A polymerase C-terminal region-like"/>
    <property type="match status" value="1"/>
</dbReference>
<evidence type="ECO:0000313" key="14">
    <source>
        <dbReference type="Proteomes" id="UP000298210"/>
    </source>
</evidence>
<organism evidence="13 14">
    <name type="scientific">Shouchella lehensis</name>
    <dbReference type="NCBI Taxonomy" id="300825"/>
    <lineage>
        <taxon>Bacteria</taxon>
        <taxon>Bacillati</taxon>
        <taxon>Bacillota</taxon>
        <taxon>Bacilli</taxon>
        <taxon>Bacillales</taxon>
        <taxon>Bacillaceae</taxon>
        <taxon>Shouchella</taxon>
    </lineage>
</organism>
<keyword evidence="8 9" id="KW-0694">RNA-binding</keyword>
<dbReference type="PANTHER" id="PTHR46173:SF1">
    <property type="entry name" value="CCA TRNA NUCLEOTIDYLTRANSFERASE 1, MITOCHONDRIAL"/>
    <property type="match status" value="1"/>
</dbReference>
<keyword evidence="4 13" id="KW-0548">Nucleotidyltransferase</keyword>
<proteinExistence type="inferred from homology"/>
<evidence type="ECO:0000256" key="3">
    <source>
        <dbReference type="ARBA" id="ARBA00022694"/>
    </source>
</evidence>
<dbReference type="GO" id="GO:0000049">
    <property type="term" value="F:tRNA binding"/>
    <property type="evidence" value="ECO:0007669"/>
    <property type="project" value="TreeGrafter"/>
</dbReference>
<accession>A0A4Y7WP65</accession>
<evidence type="ECO:0000256" key="9">
    <source>
        <dbReference type="RuleBase" id="RU003953"/>
    </source>
</evidence>
<comment type="cofactor">
    <cofactor evidence="1">
        <name>Mg(2+)</name>
        <dbReference type="ChEBI" id="CHEBI:18420"/>
    </cofactor>
</comment>
<dbReference type="GO" id="GO:0008033">
    <property type="term" value="P:tRNA processing"/>
    <property type="evidence" value="ECO:0007669"/>
    <property type="project" value="UniProtKB-KW"/>
</dbReference>
<dbReference type="InterPro" id="IPR032810">
    <property type="entry name" value="CCA-adding_enz_C"/>
</dbReference>
<keyword evidence="3" id="KW-0819">tRNA processing</keyword>
<sequence>MEPWMNKHVEQCLQKLHEKGFEAYLIGGAVRDHLLGLEPKDFDITTNASPEQIEACFQKTTRINERFQTVLVYQSNRQIEVSTFKGDTLLDDVEARDFTINSLAYSHEEGVIDLVNGTTDLSNHCIRSYRPDATMQSDPLRIFRAARFISTFGFEVEEATLQACQTYANGLRSVAKERIVTEWIGLLKGRYKQKAFSFLEAIRLEEVLPFFTLSPFVYHVFKSNKSISWDSDVRALTEYCLIAGTVDVLTALPFSNQIKKQVKQLYRLYHNRLNQHWTNWTLYQAGLSSAIEVEKIREDREMECETTENIKSRFRELPIQSKSDLQLTGKDLIEVENKKPGPWVKRALEQLEKAVIERVVPNEQDALIHYYKRESE</sequence>
<dbReference type="CDD" id="cd05398">
    <property type="entry name" value="NT_ClassII-CCAase"/>
    <property type="match status" value="1"/>
</dbReference>
<evidence type="ECO:0000256" key="5">
    <source>
        <dbReference type="ARBA" id="ARBA00022723"/>
    </source>
</evidence>
<dbReference type="Gene3D" id="1.10.3090.10">
    <property type="entry name" value="cca-adding enzyme, domain 2"/>
    <property type="match status" value="1"/>
</dbReference>
<evidence type="ECO:0000256" key="6">
    <source>
        <dbReference type="ARBA" id="ARBA00022741"/>
    </source>
</evidence>
<dbReference type="Pfam" id="PF13735">
    <property type="entry name" value="tRNA_NucTran2_2"/>
    <property type="match status" value="1"/>
</dbReference>
<feature type="domain" description="CCA-adding enzyme C-terminal" evidence="12">
    <location>
        <begin position="247"/>
        <end position="369"/>
    </location>
</feature>
<dbReference type="Gene3D" id="1.10.246.80">
    <property type="match status" value="1"/>
</dbReference>
<feature type="domain" description="tRNA nucleotidyltransferase/poly(A) polymerase RNA and SrmB- binding" evidence="11">
    <location>
        <begin position="153"/>
        <end position="209"/>
    </location>
</feature>
<protein>
    <submittedName>
        <fullName evidence="13">CCA tRNA nucleotidyltransferase</fullName>
        <ecNumber evidence="13">2.7.7.72</ecNumber>
    </submittedName>
</protein>
<reference evidence="13 14" key="1">
    <citation type="submission" date="2019-03" db="EMBL/GenBank/DDBJ databases">
        <authorList>
            <person name="Liu G."/>
        </authorList>
    </citation>
    <scope>NUCLEOTIDE SEQUENCE [LARGE SCALE GENOMIC DNA]</scope>
    <source>
        <strain evidence="13 14">DSM 19099</strain>
    </source>
</reference>
<dbReference type="PANTHER" id="PTHR46173">
    <property type="entry name" value="CCA TRNA NUCLEOTIDYLTRANSFERASE 1, MITOCHONDRIAL"/>
    <property type="match status" value="1"/>
</dbReference>
<dbReference type="InterPro" id="IPR050264">
    <property type="entry name" value="Bact_CCA-adding_enz_type3_sf"/>
</dbReference>
<evidence type="ECO:0000256" key="4">
    <source>
        <dbReference type="ARBA" id="ARBA00022695"/>
    </source>
</evidence>